<dbReference type="Proteomes" id="UP000078541">
    <property type="component" value="Unassembled WGS sequence"/>
</dbReference>
<accession>A0A195F0R8</accession>
<name>A0A195F0R8_9HYME</name>
<keyword evidence="2" id="KW-1185">Reference proteome</keyword>
<evidence type="ECO:0000313" key="2">
    <source>
        <dbReference type="Proteomes" id="UP000078541"/>
    </source>
</evidence>
<gene>
    <name evidence="1" type="ORF">ALC56_11281</name>
</gene>
<reference evidence="1 2" key="1">
    <citation type="submission" date="2016-03" db="EMBL/GenBank/DDBJ databases">
        <title>Trachymyrmex septentrionalis WGS genome.</title>
        <authorList>
            <person name="Nygaard S."/>
            <person name="Hu H."/>
            <person name="Boomsma J."/>
            <person name="Zhang G."/>
        </authorList>
    </citation>
    <scope>NUCLEOTIDE SEQUENCE [LARGE SCALE GENOMIC DNA]</scope>
    <source>
        <strain evidence="1">Tsep2-gDNA-1</strain>
        <tissue evidence="1">Whole body</tissue>
    </source>
</reference>
<sequence>MTKIKRTPLGAPLVKGEINLSQRKNYSSPLVYNACLENEDGDTEIVEESGTDPEDKASQCKLQRARVSPYRRRATPITIISVGVNETTAGEGMEHIRGRGRNANAGRKAHVCRELGGGG</sequence>
<dbReference type="AlphaFoldDB" id="A0A195F0R8"/>
<proteinExistence type="predicted"/>
<organism evidence="1 2">
    <name type="scientific">Trachymyrmex septentrionalis</name>
    <dbReference type="NCBI Taxonomy" id="34720"/>
    <lineage>
        <taxon>Eukaryota</taxon>
        <taxon>Metazoa</taxon>
        <taxon>Ecdysozoa</taxon>
        <taxon>Arthropoda</taxon>
        <taxon>Hexapoda</taxon>
        <taxon>Insecta</taxon>
        <taxon>Pterygota</taxon>
        <taxon>Neoptera</taxon>
        <taxon>Endopterygota</taxon>
        <taxon>Hymenoptera</taxon>
        <taxon>Apocrita</taxon>
        <taxon>Aculeata</taxon>
        <taxon>Formicoidea</taxon>
        <taxon>Formicidae</taxon>
        <taxon>Myrmicinae</taxon>
        <taxon>Trachymyrmex</taxon>
    </lineage>
</organism>
<protein>
    <submittedName>
        <fullName evidence="1">Uncharacterized protein</fullName>
    </submittedName>
</protein>
<dbReference type="EMBL" id="KQ981864">
    <property type="protein sequence ID" value="KYN34175.1"/>
    <property type="molecule type" value="Genomic_DNA"/>
</dbReference>
<evidence type="ECO:0000313" key="1">
    <source>
        <dbReference type="EMBL" id="KYN34175.1"/>
    </source>
</evidence>